<keyword evidence="1" id="KW-0812">Transmembrane</keyword>
<name>A0A914QUF6_9BILA</name>
<evidence type="ECO:0000256" key="1">
    <source>
        <dbReference type="SAM" id="Phobius"/>
    </source>
</evidence>
<evidence type="ECO:0000313" key="3">
    <source>
        <dbReference type="WBParaSite" id="PDA_v2.g31178.t1"/>
    </source>
</evidence>
<sequence length="279" mass="31318">MMMVGDAEVPEIHENVQLQNNRILTSLNHLKINEALLLRRRAAEIFSNSVAFASDIHGYLQKKIVEGIYKIVKKYDEDLMVLSNILTLLKDLAEKRSVLIHLLLPMVCLFLDVLGGYVYSGNRECSLFLRISDFCGNALFPILNITKLLAYHARNSSIHGIRDLCVQILGDFASCCFKCQKSVAKTTTSVTILESEGQMINVIKKLITPPSTNEAIFNGLTVLHEWMNIGGFDICDTVANDNVLMTRLLQIFDNDEGNDEIIRIVGFLAFSHDLIAKKI</sequence>
<protein>
    <submittedName>
        <fullName evidence="3">Uncharacterized protein</fullName>
    </submittedName>
</protein>
<reference evidence="3" key="1">
    <citation type="submission" date="2022-11" db="UniProtKB">
        <authorList>
            <consortium name="WormBaseParasite"/>
        </authorList>
    </citation>
    <scope>IDENTIFICATION</scope>
</reference>
<proteinExistence type="predicted"/>
<dbReference type="AlphaFoldDB" id="A0A914QUF6"/>
<evidence type="ECO:0000313" key="2">
    <source>
        <dbReference type="Proteomes" id="UP000887578"/>
    </source>
</evidence>
<keyword evidence="2" id="KW-1185">Reference proteome</keyword>
<keyword evidence="1" id="KW-0472">Membrane</keyword>
<dbReference type="Proteomes" id="UP000887578">
    <property type="component" value="Unplaced"/>
</dbReference>
<organism evidence="2 3">
    <name type="scientific">Panagrolaimus davidi</name>
    <dbReference type="NCBI Taxonomy" id="227884"/>
    <lineage>
        <taxon>Eukaryota</taxon>
        <taxon>Metazoa</taxon>
        <taxon>Ecdysozoa</taxon>
        <taxon>Nematoda</taxon>
        <taxon>Chromadorea</taxon>
        <taxon>Rhabditida</taxon>
        <taxon>Tylenchina</taxon>
        <taxon>Panagrolaimomorpha</taxon>
        <taxon>Panagrolaimoidea</taxon>
        <taxon>Panagrolaimidae</taxon>
        <taxon>Panagrolaimus</taxon>
    </lineage>
</organism>
<keyword evidence="1" id="KW-1133">Transmembrane helix</keyword>
<feature type="transmembrane region" description="Helical" evidence="1">
    <location>
        <begin position="98"/>
        <end position="119"/>
    </location>
</feature>
<dbReference type="WBParaSite" id="PDA_v2.g31178.t1">
    <property type="protein sequence ID" value="PDA_v2.g31178.t1"/>
    <property type="gene ID" value="PDA_v2.g31178"/>
</dbReference>
<accession>A0A914QUF6</accession>